<sequence length="68" mass="7404">MEIRKFSRLVSTLCFFGIIYYFSGCSTPSALKTGMKNGVKRLVYKAKNPSMDEGVLIGGVMYGGEAAI</sequence>
<gene>
    <name evidence="1" type="ORF">METZ01_LOCUS425863</name>
</gene>
<feature type="non-terminal residue" evidence="1">
    <location>
        <position position="68"/>
    </location>
</feature>
<protein>
    <submittedName>
        <fullName evidence="1">Uncharacterized protein</fullName>
    </submittedName>
</protein>
<evidence type="ECO:0000313" key="1">
    <source>
        <dbReference type="EMBL" id="SVD73009.1"/>
    </source>
</evidence>
<name>A0A382XQ85_9ZZZZ</name>
<organism evidence="1">
    <name type="scientific">marine metagenome</name>
    <dbReference type="NCBI Taxonomy" id="408172"/>
    <lineage>
        <taxon>unclassified sequences</taxon>
        <taxon>metagenomes</taxon>
        <taxon>ecological metagenomes</taxon>
    </lineage>
</organism>
<dbReference type="EMBL" id="UINC01169461">
    <property type="protein sequence ID" value="SVD73009.1"/>
    <property type="molecule type" value="Genomic_DNA"/>
</dbReference>
<proteinExistence type="predicted"/>
<accession>A0A382XQ85</accession>
<dbReference type="AlphaFoldDB" id="A0A382XQ85"/>
<reference evidence="1" key="1">
    <citation type="submission" date="2018-05" db="EMBL/GenBank/DDBJ databases">
        <authorList>
            <person name="Lanie J.A."/>
            <person name="Ng W.-L."/>
            <person name="Kazmierczak K.M."/>
            <person name="Andrzejewski T.M."/>
            <person name="Davidsen T.M."/>
            <person name="Wayne K.J."/>
            <person name="Tettelin H."/>
            <person name="Glass J.I."/>
            <person name="Rusch D."/>
            <person name="Podicherti R."/>
            <person name="Tsui H.-C.T."/>
            <person name="Winkler M.E."/>
        </authorList>
    </citation>
    <scope>NUCLEOTIDE SEQUENCE</scope>
</reference>